<evidence type="ECO:0000313" key="1">
    <source>
        <dbReference type="EMBL" id="KAF3339023.1"/>
    </source>
</evidence>
<name>A0A833RPU0_9POAL</name>
<dbReference type="Proteomes" id="UP000623129">
    <property type="component" value="Unassembled WGS sequence"/>
</dbReference>
<keyword evidence="2" id="KW-1185">Reference proteome</keyword>
<reference evidence="1" key="1">
    <citation type="submission" date="2020-01" db="EMBL/GenBank/DDBJ databases">
        <title>Genome sequence of Kobresia littledalei, the first chromosome-level genome in the family Cyperaceae.</title>
        <authorList>
            <person name="Qu G."/>
        </authorList>
    </citation>
    <scope>NUCLEOTIDE SEQUENCE</scope>
    <source>
        <strain evidence="1">C.B.Clarke</strain>
        <tissue evidence="1">Leaf</tissue>
    </source>
</reference>
<dbReference type="AlphaFoldDB" id="A0A833RPU0"/>
<evidence type="ECO:0000313" key="2">
    <source>
        <dbReference type="Proteomes" id="UP000623129"/>
    </source>
</evidence>
<gene>
    <name evidence="1" type="ORF">FCM35_KLT16494</name>
</gene>
<accession>A0A833RPU0</accession>
<protein>
    <submittedName>
        <fullName evidence="1">Uncharacterized protein</fullName>
    </submittedName>
</protein>
<organism evidence="1 2">
    <name type="scientific">Carex littledalei</name>
    <dbReference type="NCBI Taxonomy" id="544730"/>
    <lineage>
        <taxon>Eukaryota</taxon>
        <taxon>Viridiplantae</taxon>
        <taxon>Streptophyta</taxon>
        <taxon>Embryophyta</taxon>
        <taxon>Tracheophyta</taxon>
        <taxon>Spermatophyta</taxon>
        <taxon>Magnoliopsida</taxon>
        <taxon>Liliopsida</taxon>
        <taxon>Poales</taxon>
        <taxon>Cyperaceae</taxon>
        <taxon>Cyperoideae</taxon>
        <taxon>Cariceae</taxon>
        <taxon>Carex</taxon>
        <taxon>Carex subgen. Euthyceras</taxon>
    </lineage>
</organism>
<comment type="caution">
    <text evidence="1">The sequence shown here is derived from an EMBL/GenBank/DDBJ whole genome shotgun (WGS) entry which is preliminary data.</text>
</comment>
<sequence>MADRARAQLMVLQGQESQLPKATIPITKVAGIDMTVENVGPALQFLEHGRNFSQTVYNLKDGAAERILEEII</sequence>
<dbReference type="EMBL" id="SWLB01000004">
    <property type="protein sequence ID" value="KAF3339023.1"/>
    <property type="molecule type" value="Genomic_DNA"/>
</dbReference>
<proteinExistence type="predicted"/>